<keyword evidence="5" id="KW-1185">Reference proteome</keyword>
<dbReference type="InterPro" id="IPR001228">
    <property type="entry name" value="IspD"/>
</dbReference>
<dbReference type="UniPathway" id="UPA00056">
    <property type="reaction ID" value="UER00093"/>
</dbReference>
<sequence>MNNNFAIIVAAGTGSRMASNLPKQFMLLDGKPILMHTIAKFSNADVNAKIIIVLSEDMMNYWEELCLEYHFDIPHAVCVGGNSRFQSVKNATSFIQSHYHLLENDVIAVHDAARPLVSTSLIEQLFQACHSKQAALIPAVQSSNSVRLGNQEQSKSIDRNDVWLVQTPQVFEATLFQKAYEQEEDSNFTDDASVIEKMSNSITIIPGDYKNIKITLPEDIAIAQYYLNSSN</sequence>
<dbReference type="GO" id="GO:0019288">
    <property type="term" value="P:isopentenyl diphosphate biosynthetic process, methylerythritol 4-phosphate pathway"/>
    <property type="evidence" value="ECO:0007669"/>
    <property type="project" value="UniProtKB-UniRule"/>
</dbReference>
<evidence type="ECO:0000256" key="3">
    <source>
        <dbReference type="HAMAP-Rule" id="MF_00108"/>
    </source>
</evidence>
<dbReference type="KEGG" id="sphe:GFH32_06435"/>
<evidence type="ECO:0000313" key="4">
    <source>
        <dbReference type="EMBL" id="QGA25974.1"/>
    </source>
</evidence>
<evidence type="ECO:0000256" key="2">
    <source>
        <dbReference type="ARBA" id="ARBA00022695"/>
    </source>
</evidence>
<keyword evidence="2 3" id="KW-0548">Nucleotidyltransferase</keyword>
<dbReference type="NCBIfam" id="TIGR00453">
    <property type="entry name" value="ispD"/>
    <property type="match status" value="1"/>
</dbReference>
<comment type="similarity">
    <text evidence="3">Belongs to the IspD/TarI cytidylyltransferase family. IspD subfamily.</text>
</comment>
<gene>
    <name evidence="3" type="primary">ispD</name>
    <name evidence="4" type="ORF">GFH32_06435</name>
</gene>
<comment type="pathway">
    <text evidence="3">Isoprenoid biosynthesis; isopentenyl diphosphate biosynthesis via DXP pathway; isopentenyl diphosphate from 1-deoxy-D-xylulose 5-phosphate: step 2/6.</text>
</comment>
<dbReference type="SUPFAM" id="SSF53448">
    <property type="entry name" value="Nucleotide-diphospho-sugar transferases"/>
    <property type="match status" value="1"/>
</dbReference>
<reference evidence="4 5" key="1">
    <citation type="submission" date="2019-10" db="EMBL/GenBank/DDBJ databases">
        <authorList>
            <person name="Dong K."/>
        </authorList>
    </citation>
    <scope>NUCLEOTIDE SEQUENCE [LARGE SCALE GENOMIC DNA]</scope>
    <source>
        <strain evidence="5">dk4302</strain>
    </source>
</reference>
<name>A0A5Q0Q9M3_9SPHI</name>
<dbReference type="RefSeq" id="WP_153510371.1">
    <property type="nucleotide sequence ID" value="NZ_CP045652.1"/>
</dbReference>
<feature type="site" description="Transition state stabilizer" evidence="3">
    <location>
        <position position="16"/>
    </location>
</feature>
<keyword evidence="1 3" id="KW-0808">Transferase</keyword>
<evidence type="ECO:0000313" key="5">
    <source>
        <dbReference type="Proteomes" id="UP000326921"/>
    </source>
</evidence>
<dbReference type="NCBIfam" id="NF001186">
    <property type="entry name" value="PRK00155.2-3"/>
    <property type="match status" value="1"/>
</dbReference>
<dbReference type="GO" id="GO:0050518">
    <property type="term" value="F:2-C-methyl-D-erythritol 4-phosphate cytidylyltransferase activity"/>
    <property type="evidence" value="ECO:0007669"/>
    <property type="project" value="UniProtKB-UniRule"/>
</dbReference>
<dbReference type="AlphaFoldDB" id="A0A5Q0Q9M3"/>
<dbReference type="PANTHER" id="PTHR32125">
    <property type="entry name" value="2-C-METHYL-D-ERYTHRITOL 4-PHOSPHATE CYTIDYLYLTRANSFERASE, CHLOROPLASTIC"/>
    <property type="match status" value="1"/>
</dbReference>
<dbReference type="Gene3D" id="3.90.550.10">
    <property type="entry name" value="Spore Coat Polysaccharide Biosynthesis Protein SpsA, Chain A"/>
    <property type="match status" value="1"/>
</dbReference>
<dbReference type="FunFam" id="3.90.550.10:FF:000003">
    <property type="entry name" value="2-C-methyl-D-erythritol 4-phosphate cytidylyltransferase"/>
    <property type="match status" value="1"/>
</dbReference>
<dbReference type="CDD" id="cd02516">
    <property type="entry name" value="CDP-ME_synthetase"/>
    <property type="match status" value="1"/>
</dbReference>
<comment type="function">
    <text evidence="3">Catalyzes the formation of 4-diphosphocytidyl-2-C-methyl-D-erythritol from CTP and 2-C-methyl-D-erythritol 4-phosphate (MEP).</text>
</comment>
<feature type="site" description="Positions MEP for the nucleophilic attack" evidence="3">
    <location>
        <position position="213"/>
    </location>
</feature>
<dbReference type="PANTHER" id="PTHR32125:SF4">
    <property type="entry name" value="2-C-METHYL-D-ERYTHRITOL 4-PHOSPHATE CYTIDYLYLTRANSFERASE, CHLOROPLASTIC"/>
    <property type="match status" value="1"/>
</dbReference>
<dbReference type="Pfam" id="PF01128">
    <property type="entry name" value="IspD"/>
    <property type="match status" value="1"/>
</dbReference>
<comment type="catalytic activity">
    <reaction evidence="3">
        <text>2-C-methyl-D-erythritol 4-phosphate + CTP + H(+) = 4-CDP-2-C-methyl-D-erythritol + diphosphate</text>
        <dbReference type="Rhea" id="RHEA:13429"/>
        <dbReference type="ChEBI" id="CHEBI:15378"/>
        <dbReference type="ChEBI" id="CHEBI:33019"/>
        <dbReference type="ChEBI" id="CHEBI:37563"/>
        <dbReference type="ChEBI" id="CHEBI:57823"/>
        <dbReference type="ChEBI" id="CHEBI:58262"/>
        <dbReference type="EC" id="2.7.7.60"/>
    </reaction>
</comment>
<proteinExistence type="inferred from homology"/>
<dbReference type="EMBL" id="CP045652">
    <property type="protein sequence ID" value="QGA25974.1"/>
    <property type="molecule type" value="Genomic_DNA"/>
</dbReference>
<dbReference type="HAMAP" id="MF_00108">
    <property type="entry name" value="IspD"/>
    <property type="match status" value="1"/>
</dbReference>
<feature type="site" description="Positions MEP for the nucleophilic attack" evidence="3">
    <location>
        <position position="159"/>
    </location>
</feature>
<dbReference type="InterPro" id="IPR050088">
    <property type="entry name" value="IspD/TarI_cytidylyltransf_bact"/>
</dbReference>
<dbReference type="Proteomes" id="UP000326921">
    <property type="component" value="Chromosome"/>
</dbReference>
<accession>A0A5Q0Q9M3</accession>
<evidence type="ECO:0000256" key="1">
    <source>
        <dbReference type="ARBA" id="ARBA00022679"/>
    </source>
</evidence>
<dbReference type="InterPro" id="IPR029044">
    <property type="entry name" value="Nucleotide-diphossugar_trans"/>
</dbReference>
<dbReference type="EC" id="2.7.7.60" evidence="3"/>
<protein>
    <recommendedName>
        <fullName evidence="3">2-C-methyl-D-erythritol 4-phosphate cytidylyltransferase</fullName>
        <ecNumber evidence="3">2.7.7.60</ecNumber>
    </recommendedName>
    <alternativeName>
        <fullName evidence="3">4-diphosphocytidyl-2C-methyl-D-erythritol synthase</fullName>
    </alternativeName>
    <alternativeName>
        <fullName evidence="3">MEP cytidylyltransferase</fullName>
        <shortName evidence="3">MCT</shortName>
    </alternativeName>
</protein>
<organism evidence="4 5">
    <name type="scientific">Sphingobacterium zhuxiongii</name>
    <dbReference type="NCBI Taxonomy" id="2662364"/>
    <lineage>
        <taxon>Bacteria</taxon>
        <taxon>Pseudomonadati</taxon>
        <taxon>Bacteroidota</taxon>
        <taxon>Sphingobacteriia</taxon>
        <taxon>Sphingobacteriales</taxon>
        <taxon>Sphingobacteriaceae</taxon>
        <taxon>Sphingobacterium</taxon>
    </lineage>
</organism>
<feature type="site" description="Transition state stabilizer" evidence="3">
    <location>
        <position position="23"/>
    </location>
</feature>
<keyword evidence="3" id="KW-0414">Isoprene biosynthesis</keyword>
<dbReference type="InterPro" id="IPR034683">
    <property type="entry name" value="IspD/TarI"/>
</dbReference>